<sequence>MRLSIQSTPARYSCANLARRLSHARPGRPGALIGALIGGRNGFLSASPLHKHPISTLIPPRLPKTTSRTSLSFQQCHAYTTHPSTTNPNPFRAAIIGSGPAGFYTAYRLLSKLLTAHVDMYEQLPVPYGLARFGVAPDHPEVKNCENKFEEVAEDSRFTYIGNVAVGRDVELKEMKAHYDSIIFAYGASQDRKLGIPGEDLGGVYSAREFVGWYNGLPQLASLAPALDAGEDAIVIGQGNVALDVARILLTPVDALRKTDITEAALETLAKSRVKRVKVVGRRGPLQAAFTVKEVRELMHIPGVSFTPISSSFYPENPKSLPRIQRRIGEVLLKGTPDAPPDTSPKNWSLSFLLSPKSFNPSPDNDKHISSITFAPQRFADDADRYSNAARVVPNTEEQDMTLPASVAFRSIGYKSAALLGLSDIGVLFDSKLGVIPNDAYGRVMSPSLGPGNLSAGHVPGLYCAGWVKRGPTGVIASTMKDAFTTADVVVQDWAEEVPFLGHEEGAKGERRGWDALREKVESRGVRPVGWKEWHVIDKVEKERGAAKGKPREKFGTVEEMLEVLDR</sequence>
<keyword evidence="8" id="KW-0496">Mitochondrion</keyword>
<dbReference type="InterPro" id="IPR023753">
    <property type="entry name" value="FAD/NAD-binding_dom"/>
</dbReference>
<dbReference type="SUPFAM" id="SSF51971">
    <property type="entry name" value="Nucleotide-binding domain"/>
    <property type="match status" value="1"/>
</dbReference>
<dbReference type="Gene3D" id="3.40.50.720">
    <property type="entry name" value="NAD(P)-binding Rossmann-like Domain"/>
    <property type="match status" value="1"/>
</dbReference>
<keyword evidence="4 8" id="KW-0274">FAD</keyword>
<dbReference type="Pfam" id="PF07992">
    <property type="entry name" value="Pyr_redox_2"/>
    <property type="match status" value="1"/>
</dbReference>
<dbReference type="Gene3D" id="3.50.50.60">
    <property type="entry name" value="FAD/NAD(P)-binding domain"/>
    <property type="match status" value="1"/>
</dbReference>
<evidence type="ECO:0000259" key="11">
    <source>
        <dbReference type="Pfam" id="PF07992"/>
    </source>
</evidence>
<feature type="binding site" evidence="9">
    <location>
        <position position="467"/>
    </location>
    <ligand>
        <name>FAD</name>
        <dbReference type="ChEBI" id="CHEBI:57692"/>
    </ligand>
</feature>
<keyword evidence="5 8" id="KW-0521">NADP</keyword>
<organism evidence="12 13">
    <name type="scientific">Westerdykella ornata</name>
    <dbReference type="NCBI Taxonomy" id="318751"/>
    <lineage>
        <taxon>Eukaryota</taxon>
        <taxon>Fungi</taxon>
        <taxon>Dikarya</taxon>
        <taxon>Ascomycota</taxon>
        <taxon>Pezizomycotina</taxon>
        <taxon>Dothideomycetes</taxon>
        <taxon>Pleosporomycetidae</taxon>
        <taxon>Pleosporales</taxon>
        <taxon>Sporormiaceae</taxon>
        <taxon>Westerdykella</taxon>
    </lineage>
</organism>
<dbReference type="OrthoDB" id="333024at2759"/>
<feature type="binding site" evidence="9">
    <location>
        <position position="166"/>
    </location>
    <ligand>
        <name>FAD</name>
        <dbReference type="ChEBI" id="CHEBI:57692"/>
    </ligand>
</feature>
<comment type="similarity">
    <text evidence="2 8">Belongs to the ferredoxin--NADP reductase type 1 family.</text>
</comment>
<proteinExistence type="inferred from homology"/>
<dbReference type="RefSeq" id="XP_033656881.1">
    <property type="nucleotide sequence ID" value="XM_033797687.1"/>
</dbReference>
<evidence type="ECO:0000256" key="4">
    <source>
        <dbReference type="ARBA" id="ARBA00022827"/>
    </source>
</evidence>
<dbReference type="GO" id="GO:0005739">
    <property type="term" value="C:mitochondrion"/>
    <property type="evidence" value="ECO:0007669"/>
    <property type="project" value="UniProtKB-SubCell"/>
</dbReference>
<dbReference type="GO" id="GO:0016491">
    <property type="term" value="F:oxidoreductase activity"/>
    <property type="evidence" value="ECO:0007669"/>
    <property type="project" value="UniProtKB-KW"/>
</dbReference>
<dbReference type="PANTHER" id="PTHR48467">
    <property type="entry name" value="GLUTAMATE SYNTHASE 1 [NADH], CHLOROPLASTIC-LIKE"/>
    <property type="match status" value="1"/>
</dbReference>
<evidence type="ECO:0000256" key="8">
    <source>
        <dbReference type="PIRNR" id="PIRNR000362"/>
    </source>
</evidence>
<evidence type="ECO:0000256" key="2">
    <source>
        <dbReference type="ARBA" id="ARBA00008312"/>
    </source>
</evidence>
<comment type="catalytic activity">
    <reaction evidence="7 8">
        <text>2 reduced [adrenodoxin] + NADP(+) + H(+) = 2 oxidized [adrenodoxin] + NADPH</text>
        <dbReference type="Rhea" id="RHEA:42312"/>
        <dbReference type="Rhea" id="RHEA-COMP:9998"/>
        <dbReference type="Rhea" id="RHEA-COMP:9999"/>
        <dbReference type="ChEBI" id="CHEBI:15378"/>
        <dbReference type="ChEBI" id="CHEBI:33737"/>
        <dbReference type="ChEBI" id="CHEBI:33738"/>
        <dbReference type="ChEBI" id="CHEBI:57783"/>
        <dbReference type="ChEBI" id="CHEBI:58349"/>
        <dbReference type="EC" id="1.18.1.6"/>
    </reaction>
</comment>
<reference evidence="12" key="1">
    <citation type="journal article" date="2020" name="Stud. Mycol.">
        <title>101 Dothideomycetes genomes: a test case for predicting lifestyles and emergence of pathogens.</title>
        <authorList>
            <person name="Haridas S."/>
            <person name="Albert R."/>
            <person name="Binder M."/>
            <person name="Bloem J."/>
            <person name="Labutti K."/>
            <person name="Salamov A."/>
            <person name="Andreopoulos B."/>
            <person name="Baker S."/>
            <person name="Barry K."/>
            <person name="Bills G."/>
            <person name="Bluhm B."/>
            <person name="Cannon C."/>
            <person name="Castanera R."/>
            <person name="Culley D."/>
            <person name="Daum C."/>
            <person name="Ezra D."/>
            <person name="Gonzalez J."/>
            <person name="Henrissat B."/>
            <person name="Kuo A."/>
            <person name="Liang C."/>
            <person name="Lipzen A."/>
            <person name="Lutzoni F."/>
            <person name="Magnuson J."/>
            <person name="Mondo S."/>
            <person name="Nolan M."/>
            <person name="Ohm R."/>
            <person name="Pangilinan J."/>
            <person name="Park H.-J."/>
            <person name="Ramirez L."/>
            <person name="Alfaro M."/>
            <person name="Sun H."/>
            <person name="Tritt A."/>
            <person name="Yoshinaga Y."/>
            <person name="Zwiers L.-H."/>
            <person name="Turgeon B."/>
            <person name="Goodwin S."/>
            <person name="Spatafora J."/>
            <person name="Crous P."/>
            <person name="Grigoriev I."/>
        </authorList>
    </citation>
    <scope>NUCLEOTIDE SEQUENCE</scope>
    <source>
        <strain evidence="12">CBS 379.55</strain>
    </source>
</reference>
<feature type="binding site" evidence="9">
    <location>
        <begin position="474"/>
        <end position="476"/>
    </location>
    <ligand>
        <name>FAD</name>
        <dbReference type="ChEBI" id="CHEBI:57692"/>
    </ligand>
</feature>
<feature type="binding site" evidence="10">
    <location>
        <begin position="282"/>
        <end position="283"/>
    </location>
    <ligand>
        <name>NADP(+)</name>
        <dbReference type="ChEBI" id="CHEBI:58349"/>
    </ligand>
</feature>
<gene>
    <name evidence="12" type="ORF">EI97DRAFT_430427</name>
</gene>
<keyword evidence="13" id="KW-1185">Reference proteome</keyword>
<evidence type="ECO:0000256" key="7">
    <source>
        <dbReference type="ARBA" id="ARBA00048933"/>
    </source>
</evidence>
<accession>A0A6A6JS04</accession>
<feature type="binding site" evidence="10">
    <location>
        <begin position="238"/>
        <end position="241"/>
    </location>
    <ligand>
        <name>NADP(+)</name>
        <dbReference type="ChEBI" id="CHEBI:58349"/>
    </ligand>
</feature>
<feature type="binding site" evidence="9">
    <location>
        <position position="122"/>
    </location>
    <ligand>
        <name>FAD</name>
        <dbReference type="ChEBI" id="CHEBI:57692"/>
    </ligand>
</feature>
<dbReference type="PANTHER" id="PTHR48467:SF1">
    <property type="entry name" value="GLUTAMATE SYNTHASE 1 [NADH], CHLOROPLASTIC-LIKE"/>
    <property type="match status" value="1"/>
</dbReference>
<comment type="cofactor">
    <cofactor evidence="1 8 9">
        <name>FAD</name>
        <dbReference type="ChEBI" id="CHEBI:57692"/>
    </cofactor>
</comment>
<keyword evidence="6 8" id="KW-0560">Oxidoreductase</keyword>
<feature type="domain" description="FAD/NAD(P)-binding" evidence="11">
    <location>
        <begin position="92"/>
        <end position="249"/>
    </location>
</feature>
<feature type="binding site" evidence="10">
    <location>
        <position position="474"/>
    </location>
    <ligand>
        <name>NADP(+)</name>
        <dbReference type="ChEBI" id="CHEBI:58349"/>
    </ligand>
</feature>
<keyword evidence="3 8" id="KW-0285">Flavoprotein</keyword>
<protein>
    <recommendedName>
        <fullName evidence="8">NADPH:adrenodoxin oxidoreductase, mitochondrial</fullName>
        <ecNumber evidence="8">1.18.1.6</ecNumber>
    </recommendedName>
</protein>
<dbReference type="InterPro" id="IPR036188">
    <property type="entry name" value="FAD/NAD-bd_sf"/>
</dbReference>
<dbReference type="InterPro" id="IPR021163">
    <property type="entry name" value="Ferredox_Rdtase_adrenod"/>
</dbReference>
<evidence type="ECO:0000256" key="10">
    <source>
        <dbReference type="PIRSR" id="PIRSR000362-2"/>
    </source>
</evidence>
<comment type="subcellular location">
    <subcellularLocation>
        <location evidence="8">Mitochondrion</location>
    </subcellularLocation>
</comment>
<feature type="binding site" evidence="9">
    <location>
        <position position="101"/>
    </location>
    <ligand>
        <name>FAD</name>
        <dbReference type="ChEBI" id="CHEBI:57692"/>
    </ligand>
</feature>
<dbReference type="InterPro" id="IPR055275">
    <property type="entry name" value="Ferredox_Rdtase"/>
</dbReference>
<evidence type="ECO:0000313" key="12">
    <source>
        <dbReference type="EMBL" id="KAF2279342.1"/>
    </source>
</evidence>
<name>A0A6A6JS04_WESOR</name>
<feature type="binding site" evidence="9">
    <location>
        <position position="130"/>
    </location>
    <ligand>
        <name>FAD</name>
        <dbReference type="ChEBI" id="CHEBI:57692"/>
    </ligand>
</feature>
<dbReference type="GeneID" id="54550862"/>
<evidence type="ECO:0000256" key="3">
    <source>
        <dbReference type="ARBA" id="ARBA00022630"/>
    </source>
</evidence>
<evidence type="ECO:0000313" key="13">
    <source>
        <dbReference type="Proteomes" id="UP000800097"/>
    </source>
</evidence>
<dbReference type="EC" id="1.18.1.6" evidence="8"/>
<dbReference type="EMBL" id="ML986486">
    <property type="protein sequence ID" value="KAF2279342.1"/>
    <property type="molecule type" value="Genomic_DNA"/>
</dbReference>
<dbReference type="Proteomes" id="UP000800097">
    <property type="component" value="Unassembled WGS sequence"/>
</dbReference>
<feature type="binding site" evidence="10">
    <location>
        <position position="294"/>
    </location>
    <ligand>
        <name>NADP(+)</name>
        <dbReference type="ChEBI" id="CHEBI:58349"/>
    </ligand>
</feature>
<evidence type="ECO:0000256" key="1">
    <source>
        <dbReference type="ARBA" id="ARBA00001974"/>
    </source>
</evidence>
<dbReference type="AlphaFoldDB" id="A0A6A6JS04"/>
<dbReference type="PIRSF" id="PIRSF000362">
    <property type="entry name" value="FNR"/>
    <property type="match status" value="1"/>
</dbReference>
<evidence type="ECO:0000256" key="9">
    <source>
        <dbReference type="PIRSR" id="PIRSR000362-1"/>
    </source>
</evidence>
<evidence type="ECO:0000256" key="5">
    <source>
        <dbReference type="ARBA" id="ARBA00022857"/>
    </source>
</evidence>
<evidence type="ECO:0000256" key="6">
    <source>
        <dbReference type="ARBA" id="ARBA00023002"/>
    </source>
</evidence>
<dbReference type="PRINTS" id="PR00419">
    <property type="entry name" value="ADXRDTASE"/>
</dbReference>